<name>A0A955I9F6_9BACT</name>
<keyword evidence="4" id="KW-0720">Serine protease</keyword>
<dbReference type="GO" id="GO:0006508">
    <property type="term" value="P:proteolysis"/>
    <property type="evidence" value="ECO:0007669"/>
    <property type="project" value="UniProtKB-KW"/>
</dbReference>
<gene>
    <name evidence="7" type="primary">sppA</name>
    <name evidence="7" type="ORF">KC685_03375</name>
</gene>
<dbReference type="PANTHER" id="PTHR42987:SF4">
    <property type="entry name" value="PROTEASE SOHB-RELATED"/>
    <property type="match status" value="1"/>
</dbReference>
<evidence type="ECO:0000313" key="7">
    <source>
        <dbReference type="EMBL" id="MCA9376933.1"/>
    </source>
</evidence>
<keyword evidence="3" id="KW-0378">Hydrolase</keyword>
<keyword evidence="2" id="KW-0645">Protease</keyword>
<dbReference type="InterPro" id="IPR004635">
    <property type="entry name" value="Pept_S49_SppA"/>
</dbReference>
<keyword evidence="5" id="KW-0472">Membrane</keyword>
<evidence type="ECO:0000256" key="5">
    <source>
        <dbReference type="SAM" id="Phobius"/>
    </source>
</evidence>
<proteinExistence type="inferred from homology"/>
<dbReference type="GO" id="GO:0008236">
    <property type="term" value="F:serine-type peptidase activity"/>
    <property type="evidence" value="ECO:0007669"/>
    <property type="project" value="UniProtKB-KW"/>
</dbReference>
<feature type="transmembrane region" description="Helical" evidence="5">
    <location>
        <begin position="12"/>
        <end position="38"/>
    </location>
</feature>
<dbReference type="Gene3D" id="3.90.226.10">
    <property type="entry name" value="2-enoyl-CoA Hydratase, Chain A, domain 1"/>
    <property type="match status" value="1"/>
</dbReference>
<dbReference type="Proteomes" id="UP000741282">
    <property type="component" value="Unassembled WGS sequence"/>
</dbReference>
<evidence type="ECO:0000256" key="4">
    <source>
        <dbReference type="ARBA" id="ARBA00022825"/>
    </source>
</evidence>
<reference evidence="7" key="2">
    <citation type="journal article" date="2021" name="Microbiome">
        <title>Successional dynamics and alternative stable states in a saline activated sludge microbial community over 9 years.</title>
        <authorList>
            <person name="Wang Y."/>
            <person name="Ye J."/>
            <person name="Ju F."/>
            <person name="Liu L."/>
            <person name="Boyd J.A."/>
            <person name="Deng Y."/>
            <person name="Parks D.H."/>
            <person name="Jiang X."/>
            <person name="Yin X."/>
            <person name="Woodcroft B.J."/>
            <person name="Tyson G.W."/>
            <person name="Hugenholtz P."/>
            <person name="Polz M.F."/>
            <person name="Zhang T."/>
        </authorList>
    </citation>
    <scope>NUCLEOTIDE SEQUENCE</scope>
    <source>
        <strain evidence="7">HKST-UBA17</strain>
    </source>
</reference>
<comment type="similarity">
    <text evidence="1">Belongs to the peptidase S49 family.</text>
</comment>
<accession>A0A955I9F6</accession>
<dbReference type="InterPro" id="IPR047272">
    <property type="entry name" value="S49_SppA_C"/>
</dbReference>
<dbReference type="CDD" id="cd07023">
    <property type="entry name" value="S49_Sppa_N_C"/>
    <property type="match status" value="1"/>
</dbReference>
<dbReference type="EMBL" id="JAGQLN010000011">
    <property type="protein sequence ID" value="MCA9376933.1"/>
    <property type="molecule type" value="Genomic_DNA"/>
</dbReference>
<evidence type="ECO:0000256" key="1">
    <source>
        <dbReference type="ARBA" id="ARBA00008683"/>
    </source>
</evidence>
<evidence type="ECO:0000256" key="3">
    <source>
        <dbReference type="ARBA" id="ARBA00022801"/>
    </source>
</evidence>
<evidence type="ECO:0000259" key="6">
    <source>
        <dbReference type="Pfam" id="PF01343"/>
    </source>
</evidence>
<dbReference type="SUPFAM" id="SSF52096">
    <property type="entry name" value="ClpP/crotonase"/>
    <property type="match status" value="1"/>
</dbReference>
<protein>
    <submittedName>
        <fullName evidence="7">Signal peptide peptidase SppA</fullName>
    </submittedName>
</protein>
<dbReference type="PANTHER" id="PTHR42987">
    <property type="entry name" value="PEPTIDASE S49"/>
    <property type="match status" value="1"/>
</dbReference>
<evidence type="ECO:0000256" key="2">
    <source>
        <dbReference type="ARBA" id="ARBA00022670"/>
    </source>
</evidence>
<evidence type="ECO:0000313" key="8">
    <source>
        <dbReference type="Proteomes" id="UP000741282"/>
    </source>
</evidence>
<dbReference type="Gene3D" id="6.20.330.10">
    <property type="match status" value="1"/>
</dbReference>
<organism evidence="7 8">
    <name type="scientific">Candidatus Dojkabacteria bacterium</name>
    <dbReference type="NCBI Taxonomy" id="2099670"/>
    <lineage>
        <taxon>Bacteria</taxon>
        <taxon>Candidatus Dojkabacteria</taxon>
    </lineage>
</organism>
<dbReference type="AlphaFoldDB" id="A0A955I9F6"/>
<keyword evidence="5" id="KW-0812">Transmembrane</keyword>
<dbReference type="Pfam" id="PF01343">
    <property type="entry name" value="Peptidase_S49"/>
    <property type="match status" value="1"/>
</dbReference>
<reference evidence="7" key="1">
    <citation type="submission" date="2020-04" db="EMBL/GenBank/DDBJ databases">
        <authorList>
            <person name="Zhang T."/>
        </authorList>
    </citation>
    <scope>NUCLEOTIDE SEQUENCE</scope>
    <source>
        <strain evidence="7">HKST-UBA17</strain>
    </source>
</reference>
<feature type="domain" description="Peptidase S49" evidence="6">
    <location>
        <begin position="128"/>
        <end position="277"/>
    </location>
</feature>
<dbReference type="NCBIfam" id="TIGR00706">
    <property type="entry name" value="SppA_dom"/>
    <property type="match status" value="1"/>
</dbReference>
<sequence length="323" mass="34358">MNNDRPKDSNGCFKFALIAILVVIVFVFCSFSSMIAILSMGTQTSSERILDEGSADRIAVINVNGMILQSIDSSIFSAGGGVTPSMVRADLDSALSDPSVKAIILYIESPGGEAVASDVIREYVSEASQRKPVVAYSGSIAASGGYMIASAADKFVVHPGVLTGSIGVILETSSIDGLYEKLGIETVTFKSGEFKDDSELYDGVDGEIETIYQGIVDEAYNDFVDMVAEGRQMDRETVVKLADGRLYTGRQAVANGLADSMGYFEKAVQEAEELAGISGSTIVEYGNQGFWDALLGTKVQGIIGSQLVPNSSFGVYYLPDITR</sequence>
<dbReference type="InterPro" id="IPR029045">
    <property type="entry name" value="ClpP/crotonase-like_dom_sf"/>
</dbReference>
<dbReference type="InterPro" id="IPR002142">
    <property type="entry name" value="Peptidase_S49"/>
</dbReference>
<keyword evidence="5" id="KW-1133">Transmembrane helix</keyword>
<comment type="caution">
    <text evidence="7">The sequence shown here is derived from an EMBL/GenBank/DDBJ whole genome shotgun (WGS) entry which is preliminary data.</text>
</comment>